<dbReference type="EMBL" id="JBHFNQ010000067">
    <property type="protein sequence ID" value="MFB2877069.1"/>
    <property type="molecule type" value="Genomic_DNA"/>
</dbReference>
<organism evidence="1 2">
    <name type="scientific">Floridaenema aerugineum BLCC-F46</name>
    <dbReference type="NCBI Taxonomy" id="3153654"/>
    <lineage>
        <taxon>Bacteria</taxon>
        <taxon>Bacillati</taxon>
        <taxon>Cyanobacteriota</taxon>
        <taxon>Cyanophyceae</taxon>
        <taxon>Oscillatoriophycideae</taxon>
        <taxon>Aerosakkonematales</taxon>
        <taxon>Aerosakkonemataceae</taxon>
        <taxon>Floridanema</taxon>
        <taxon>Floridanema aerugineum</taxon>
    </lineage>
</organism>
<protein>
    <recommendedName>
        <fullName evidence="3">Ketohydroxyglutarate aldolase</fullName>
    </recommendedName>
</protein>
<dbReference type="SUPFAM" id="SSF54897">
    <property type="entry name" value="Protease propeptides/inhibitors"/>
    <property type="match status" value="1"/>
</dbReference>
<evidence type="ECO:0000313" key="1">
    <source>
        <dbReference type="EMBL" id="MFB2877069.1"/>
    </source>
</evidence>
<accession>A0ABV4X2Q6</accession>
<dbReference type="Gene3D" id="3.30.70.80">
    <property type="entry name" value="Peptidase S8 propeptide/proteinase inhibitor I9"/>
    <property type="match status" value="1"/>
</dbReference>
<dbReference type="InterPro" id="IPR037045">
    <property type="entry name" value="S8pro/Inhibitor_I9_sf"/>
</dbReference>
<keyword evidence="2" id="KW-1185">Reference proteome</keyword>
<proteinExistence type="predicted"/>
<comment type="caution">
    <text evidence="1">The sequence shown here is derived from an EMBL/GenBank/DDBJ whole genome shotgun (WGS) entry which is preliminary data.</text>
</comment>
<name>A0ABV4X2Q6_9CYAN</name>
<reference evidence="1 2" key="1">
    <citation type="submission" date="2024-09" db="EMBL/GenBank/DDBJ databases">
        <title>Floridaenema gen nov. (Aerosakkonemataceae, Aerosakkonematales ord. nov., Cyanobacteria) from benthic tropical and subtropical fresh waters, with the description of four new species.</title>
        <authorList>
            <person name="Moretto J.A."/>
            <person name="Berthold D.E."/>
            <person name="Lefler F.W."/>
            <person name="Huang I.-S."/>
            <person name="Laughinghouse H. IV."/>
        </authorList>
    </citation>
    <scope>NUCLEOTIDE SEQUENCE [LARGE SCALE GENOMIC DNA]</scope>
    <source>
        <strain evidence="1 2">BLCC-F46</strain>
    </source>
</reference>
<evidence type="ECO:0008006" key="3">
    <source>
        <dbReference type="Google" id="ProtNLM"/>
    </source>
</evidence>
<dbReference type="RefSeq" id="WP_413270180.1">
    <property type="nucleotide sequence ID" value="NZ_JBHFNQ010000067.1"/>
</dbReference>
<dbReference type="Proteomes" id="UP001576774">
    <property type="component" value="Unassembled WGS sequence"/>
</dbReference>
<sequence length="79" mass="8595">MPKIKVSISVDDAHVDRISEVAQDLQSAGLEVEQVLPTVGMISGSIDSTQVNRLSQIEGVQYIEPEQSYQIAPPDSDIQ</sequence>
<evidence type="ECO:0000313" key="2">
    <source>
        <dbReference type="Proteomes" id="UP001576774"/>
    </source>
</evidence>
<gene>
    <name evidence="1" type="ORF">ACE1CC_09275</name>
</gene>